<feature type="domain" description="Transposase IS110-like N-terminal" evidence="1">
    <location>
        <begin position="17"/>
        <end position="92"/>
    </location>
</feature>
<proteinExistence type="predicted"/>
<accession>T0Z9U4</accession>
<reference evidence="2" key="1">
    <citation type="submission" date="2013-08" db="EMBL/GenBank/DDBJ databases">
        <authorList>
            <person name="Mendez C."/>
            <person name="Richter M."/>
            <person name="Ferrer M."/>
            <person name="Sanchez J."/>
        </authorList>
    </citation>
    <scope>NUCLEOTIDE SEQUENCE</scope>
</reference>
<dbReference type="EMBL" id="AUZX01011973">
    <property type="protein sequence ID" value="EQD40857.1"/>
    <property type="molecule type" value="Genomic_DNA"/>
</dbReference>
<dbReference type="GO" id="GO:0006313">
    <property type="term" value="P:DNA transposition"/>
    <property type="evidence" value="ECO:0007669"/>
    <property type="project" value="InterPro"/>
</dbReference>
<name>T0Z9U4_9ZZZZ</name>
<feature type="non-terminal residue" evidence="2">
    <location>
        <position position="93"/>
    </location>
</feature>
<gene>
    <name evidence="2" type="ORF">B1A_16296</name>
</gene>
<comment type="caution">
    <text evidence="2">The sequence shown here is derived from an EMBL/GenBank/DDBJ whole genome shotgun (WGS) entry which is preliminary data.</text>
</comment>
<sequence>MSTPVLPVEFSQLTAFAGFDWATEKHDVVVLDPQGNRLLEMRFAHTAEGWAELRVKLAPLGKVGVAIETNCGPAVEWLLDMGLAVYPLNPKAA</sequence>
<evidence type="ECO:0000313" key="2">
    <source>
        <dbReference type="EMBL" id="EQD40857.1"/>
    </source>
</evidence>
<reference evidence="2" key="2">
    <citation type="journal article" date="2014" name="ISME J.">
        <title>Microbial stratification in low pH oxic and suboxic macroscopic growths along an acid mine drainage.</title>
        <authorList>
            <person name="Mendez-Garcia C."/>
            <person name="Mesa V."/>
            <person name="Sprenger R.R."/>
            <person name="Richter M."/>
            <person name="Diez M.S."/>
            <person name="Solano J."/>
            <person name="Bargiela R."/>
            <person name="Golyshina O.V."/>
            <person name="Manteca A."/>
            <person name="Ramos J.L."/>
            <person name="Gallego J.R."/>
            <person name="Llorente I."/>
            <person name="Martins Dos Santos V.A."/>
            <person name="Jensen O.N."/>
            <person name="Pelaez A.I."/>
            <person name="Sanchez J."/>
            <person name="Ferrer M."/>
        </authorList>
    </citation>
    <scope>NUCLEOTIDE SEQUENCE</scope>
</reference>
<dbReference type="AlphaFoldDB" id="T0Z9U4"/>
<dbReference type="Pfam" id="PF01548">
    <property type="entry name" value="DEDD_Tnp_IS110"/>
    <property type="match status" value="1"/>
</dbReference>
<dbReference type="GO" id="GO:0004803">
    <property type="term" value="F:transposase activity"/>
    <property type="evidence" value="ECO:0007669"/>
    <property type="project" value="InterPro"/>
</dbReference>
<organism evidence="2">
    <name type="scientific">mine drainage metagenome</name>
    <dbReference type="NCBI Taxonomy" id="410659"/>
    <lineage>
        <taxon>unclassified sequences</taxon>
        <taxon>metagenomes</taxon>
        <taxon>ecological metagenomes</taxon>
    </lineage>
</organism>
<evidence type="ECO:0000259" key="1">
    <source>
        <dbReference type="Pfam" id="PF01548"/>
    </source>
</evidence>
<protein>
    <submittedName>
        <fullName evidence="2">Transposase IS111A/IS1328/IS1533</fullName>
    </submittedName>
</protein>
<dbReference type="InterPro" id="IPR002525">
    <property type="entry name" value="Transp_IS110-like_N"/>
</dbReference>
<dbReference type="GO" id="GO:0003677">
    <property type="term" value="F:DNA binding"/>
    <property type="evidence" value="ECO:0007669"/>
    <property type="project" value="InterPro"/>
</dbReference>